<name>A0A8H7PED6_MORIS</name>
<evidence type="ECO:0000313" key="8">
    <source>
        <dbReference type="Proteomes" id="UP000654370"/>
    </source>
</evidence>
<evidence type="ECO:0000256" key="6">
    <source>
        <dbReference type="RuleBase" id="RU363053"/>
    </source>
</evidence>
<reference evidence="7" key="1">
    <citation type="submission" date="2020-12" db="EMBL/GenBank/DDBJ databases">
        <title>Metabolic potential, ecology and presence of endohyphal bacteria is reflected in genomic diversity of Mucoromycotina.</title>
        <authorList>
            <person name="Muszewska A."/>
            <person name="Okrasinska A."/>
            <person name="Steczkiewicz K."/>
            <person name="Drgas O."/>
            <person name="Orlowska M."/>
            <person name="Perlinska-Lenart U."/>
            <person name="Aleksandrzak-Piekarczyk T."/>
            <person name="Szatraj K."/>
            <person name="Zielenkiewicz U."/>
            <person name="Pilsyk S."/>
            <person name="Malc E."/>
            <person name="Mieczkowski P."/>
            <person name="Kruszewska J.S."/>
            <person name="Biernat P."/>
            <person name="Pawlowska J."/>
        </authorList>
    </citation>
    <scope>NUCLEOTIDE SEQUENCE</scope>
    <source>
        <strain evidence="7">WA0000067209</strain>
    </source>
</reference>
<feature type="transmembrane region" description="Helical" evidence="6">
    <location>
        <begin position="107"/>
        <end position="129"/>
    </location>
</feature>
<evidence type="ECO:0000256" key="3">
    <source>
        <dbReference type="ARBA" id="ARBA00022692"/>
    </source>
</evidence>
<protein>
    <submittedName>
        <fullName evidence="7">Uncharacterized protein</fullName>
    </submittedName>
</protein>
<dbReference type="PANTHER" id="PTHR11266:SF17">
    <property type="entry name" value="PROTEIN MPV17"/>
    <property type="match status" value="1"/>
</dbReference>
<proteinExistence type="inferred from homology"/>
<dbReference type="Pfam" id="PF04117">
    <property type="entry name" value="Mpv17_PMP22"/>
    <property type="match status" value="1"/>
</dbReference>
<gene>
    <name evidence="7" type="ORF">INT43_004925</name>
</gene>
<evidence type="ECO:0000256" key="2">
    <source>
        <dbReference type="ARBA" id="ARBA00006824"/>
    </source>
</evidence>
<dbReference type="GO" id="GO:0016020">
    <property type="term" value="C:membrane"/>
    <property type="evidence" value="ECO:0007669"/>
    <property type="project" value="UniProtKB-SubCell"/>
</dbReference>
<dbReference type="Proteomes" id="UP000654370">
    <property type="component" value="Unassembled WGS sequence"/>
</dbReference>
<dbReference type="GO" id="GO:0005739">
    <property type="term" value="C:mitochondrion"/>
    <property type="evidence" value="ECO:0007669"/>
    <property type="project" value="TreeGrafter"/>
</dbReference>
<keyword evidence="8" id="KW-1185">Reference proteome</keyword>
<comment type="subcellular location">
    <subcellularLocation>
        <location evidence="1">Membrane</location>
        <topology evidence="1">Multi-pass membrane protein</topology>
    </subcellularLocation>
</comment>
<organism evidence="7 8">
    <name type="scientific">Mortierella isabellina</name>
    <name type="common">Filamentous fungus</name>
    <name type="synonym">Umbelopsis isabellina</name>
    <dbReference type="NCBI Taxonomy" id="91625"/>
    <lineage>
        <taxon>Eukaryota</taxon>
        <taxon>Fungi</taxon>
        <taxon>Fungi incertae sedis</taxon>
        <taxon>Mucoromycota</taxon>
        <taxon>Mucoromycotina</taxon>
        <taxon>Umbelopsidomycetes</taxon>
        <taxon>Umbelopsidales</taxon>
        <taxon>Umbelopsidaceae</taxon>
        <taxon>Umbelopsis</taxon>
    </lineage>
</organism>
<sequence length="200" mass="22883">MVWQWYNRVLSKHPSITQGITTGKSRQIGIFLYFPQTCILTPATDRNIGDVIAQHAVEKRETHDYMRTLRLTGFGGFVAAPLLGNWYKFLDKNIRLSNPFKSLIARVALDQFLFAPSFIALFFSAQGALEGKNMTQIKEKLEDGYPQALLNNYKLWPAVQFFNFYVTPLNHRLMVTNIVALGWNTYLSTANQKSSSHIKM</sequence>
<feature type="transmembrane region" description="Helical" evidence="6">
    <location>
        <begin position="69"/>
        <end position="87"/>
    </location>
</feature>
<keyword evidence="5 6" id="KW-0472">Membrane</keyword>
<evidence type="ECO:0000256" key="4">
    <source>
        <dbReference type="ARBA" id="ARBA00022989"/>
    </source>
</evidence>
<comment type="similarity">
    <text evidence="2 6">Belongs to the peroxisomal membrane protein PXMP2/4 family.</text>
</comment>
<evidence type="ECO:0000313" key="7">
    <source>
        <dbReference type="EMBL" id="KAG2172383.1"/>
    </source>
</evidence>
<dbReference type="PANTHER" id="PTHR11266">
    <property type="entry name" value="PEROXISOMAL MEMBRANE PROTEIN 2, PXMP2 MPV17"/>
    <property type="match status" value="1"/>
</dbReference>
<accession>A0A8H7PED6</accession>
<keyword evidence="3 6" id="KW-0812">Transmembrane</keyword>
<dbReference type="EMBL" id="JAEPQZ010000017">
    <property type="protein sequence ID" value="KAG2172383.1"/>
    <property type="molecule type" value="Genomic_DNA"/>
</dbReference>
<comment type="caution">
    <text evidence="7">The sequence shown here is derived from an EMBL/GenBank/DDBJ whole genome shotgun (WGS) entry which is preliminary data.</text>
</comment>
<evidence type="ECO:0000256" key="5">
    <source>
        <dbReference type="ARBA" id="ARBA00023136"/>
    </source>
</evidence>
<evidence type="ECO:0000256" key="1">
    <source>
        <dbReference type="ARBA" id="ARBA00004141"/>
    </source>
</evidence>
<dbReference type="AlphaFoldDB" id="A0A8H7PED6"/>
<dbReference type="OrthoDB" id="430207at2759"/>
<keyword evidence="4 6" id="KW-1133">Transmembrane helix</keyword>
<dbReference type="InterPro" id="IPR007248">
    <property type="entry name" value="Mpv17_PMP22"/>
</dbReference>